<feature type="domain" description="HAMP" evidence="8">
    <location>
        <begin position="242"/>
        <end position="294"/>
    </location>
</feature>
<comment type="similarity">
    <text evidence="3">Belongs to the methyl-accepting chemotaxis (MCP) protein family.</text>
</comment>
<dbReference type="SMART" id="SM00304">
    <property type="entry name" value="HAMP"/>
    <property type="match status" value="1"/>
</dbReference>
<dbReference type="InterPro" id="IPR003660">
    <property type="entry name" value="HAMP_dom"/>
</dbReference>
<evidence type="ECO:0000259" key="8">
    <source>
        <dbReference type="PROSITE" id="PS50885"/>
    </source>
</evidence>
<dbReference type="PANTHER" id="PTHR43531:SF14">
    <property type="entry name" value="METHYL-ACCEPTING CHEMOTAXIS PROTEIN I-RELATED"/>
    <property type="match status" value="1"/>
</dbReference>
<sequence length="588" mass="62871">MKKSAVKPVPPSAQPGVQAAEPLSKDTQAMSFLKRSVKLRLGTSLGLCTAMLIATGLIGLYGASQERDHVERTYTNNLLPITTLAQVRAGLLLNRGLIGEALTSGQDADLTEIRQEIDENRQSIKENWARYDKNSVKDGAEAAAAKAFPERLATLESQLNGIMSDLNAGNLASATAAMNGPVKQSYDDTLESLQQAIQANISQADTGFASAEKSFSDLRMLIIGSIVLATLLAGLLTLWLVRGVMTPLGKARELATALAEGRLDTHINVTCQDEFGDMLRDLTSMQERLTQVVTAVRHNAESVQQAADEIAQGTDDLNRRTQEQAASLEQTAASMDEITATVRHNADNSSQADTLVDEVSLRAQQGGVVAKQAMQAMAEINDSSQRISSIVGLIDNIAFQTNLLALNASVEAARAGEQGRGFAVVAGEVRTLAGRSADAAKEIKTLVKESVEKVGSGTRLVDDAGNALNEIVEGVKRVNDLMGEIAVASREQSQGIDQVNQAVSQMDTATQQNAGLVDQSSTSSRQLLAHARSLSEEMAFFKVKEDHAASAKRRPQPSVNAPQARLANAKPSQPKATAKQQEEEWTTF</sequence>
<dbReference type="CDD" id="cd11386">
    <property type="entry name" value="MCP_signal"/>
    <property type="match status" value="1"/>
</dbReference>
<dbReference type="InterPro" id="IPR024478">
    <property type="entry name" value="HlyB_4HB_MCP"/>
</dbReference>
<dbReference type="Proteomes" id="UP001321526">
    <property type="component" value="Chromosome"/>
</dbReference>
<dbReference type="PROSITE" id="PS50111">
    <property type="entry name" value="CHEMOTAXIS_TRANSDUC_2"/>
    <property type="match status" value="1"/>
</dbReference>
<dbReference type="SUPFAM" id="SSF58104">
    <property type="entry name" value="Methyl-accepting chemotaxis protein (MCP) signaling domain"/>
    <property type="match status" value="1"/>
</dbReference>
<reference evidence="9 10" key="1">
    <citation type="submission" date="2019-01" db="EMBL/GenBank/DDBJ databases">
        <title>Genome sequence of Salinicola endophyticus REST5.</title>
        <authorList>
            <person name="Nascimento F.X."/>
        </authorList>
    </citation>
    <scope>NUCLEOTIDE SEQUENCE [LARGE SCALE GENOMIC DNA]</scope>
    <source>
        <strain evidence="9 10">REST5</strain>
    </source>
</reference>
<keyword evidence="2 4" id="KW-0807">Transducer</keyword>
<dbReference type="EMBL" id="CP035631">
    <property type="protein sequence ID" value="WFF41390.1"/>
    <property type="molecule type" value="Genomic_DNA"/>
</dbReference>
<evidence type="ECO:0000313" key="10">
    <source>
        <dbReference type="Proteomes" id="UP001321526"/>
    </source>
</evidence>
<dbReference type="SMART" id="SM00283">
    <property type="entry name" value="MA"/>
    <property type="match status" value="1"/>
</dbReference>
<dbReference type="InterPro" id="IPR051310">
    <property type="entry name" value="MCP_chemotaxis"/>
</dbReference>
<evidence type="ECO:0000256" key="3">
    <source>
        <dbReference type="ARBA" id="ARBA00029447"/>
    </source>
</evidence>
<evidence type="ECO:0000259" key="7">
    <source>
        <dbReference type="PROSITE" id="PS50111"/>
    </source>
</evidence>
<dbReference type="Gene3D" id="1.10.287.950">
    <property type="entry name" value="Methyl-accepting chemotaxis protein"/>
    <property type="match status" value="1"/>
</dbReference>
<protein>
    <submittedName>
        <fullName evidence="9">HAMP domain-containing protein</fullName>
    </submittedName>
</protein>
<feature type="region of interest" description="Disordered" evidence="5">
    <location>
        <begin position="1"/>
        <end position="21"/>
    </location>
</feature>
<keyword evidence="1" id="KW-0488">Methylation</keyword>
<feature type="region of interest" description="Disordered" evidence="5">
    <location>
        <begin position="545"/>
        <end position="588"/>
    </location>
</feature>
<organism evidence="9 10">
    <name type="scientific">Salinicola endophyticus</name>
    <dbReference type="NCBI Taxonomy" id="1949083"/>
    <lineage>
        <taxon>Bacteria</taxon>
        <taxon>Pseudomonadati</taxon>
        <taxon>Pseudomonadota</taxon>
        <taxon>Gammaproteobacteria</taxon>
        <taxon>Oceanospirillales</taxon>
        <taxon>Halomonadaceae</taxon>
        <taxon>Salinicola</taxon>
    </lineage>
</organism>
<keyword evidence="6" id="KW-1133">Transmembrane helix</keyword>
<evidence type="ECO:0000256" key="2">
    <source>
        <dbReference type="ARBA" id="ARBA00023224"/>
    </source>
</evidence>
<dbReference type="Pfam" id="PF12729">
    <property type="entry name" value="4HB_MCP_1"/>
    <property type="match status" value="1"/>
</dbReference>
<proteinExistence type="inferred from homology"/>
<keyword evidence="6" id="KW-0812">Transmembrane</keyword>
<gene>
    <name evidence="9" type="ORF">EVC62_07645</name>
</gene>
<evidence type="ECO:0000313" key="9">
    <source>
        <dbReference type="EMBL" id="WFF41390.1"/>
    </source>
</evidence>
<evidence type="ECO:0000256" key="6">
    <source>
        <dbReference type="SAM" id="Phobius"/>
    </source>
</evidence>
<keyword evidence="6" id="KW-0472">Membrane</keyword>
<name>A0ABY8FF05_9GAMM</name>
<dbReference type="Pfam" id="PF00672">
    <property type="entry name" value="HAMP"/>
    <property type="match status" value="1"/>
</dbReference>
<dbReference type="InterPro" id="IPR004090">
    <property type="entry name" value="Chemotax_Me-accpt_rcpt"/>
</dbReference>
<evidence type="ECO:0000256" key="5">
    <source>
        <dbReference type="SAM" id="MobiDB-lite"/>
    </source>
</evidence>
<evidence type="ECO:0000256" key="1">
    <source>
        <dbReference type="ARBA" id="ARBA00022481"/>
    </source>
</evidence>
<feature type="transmembrane region" description="Helical" evidence="6">
    <location>
        <begin position="41"/>
        <end position="63"/>
    </location>
</feature>
<accession>A0ABY8FF05</accession>
<dbReference type="Pfam" id="PF00015">
    <property type="entry name" value="MCPsignal"/>
    <property type="match status" value="1"/>
</dbReference>
<feature type="domain" description="Methyl-accepting transducer" evidence="7">
    <location>
        <begin position="299"/>
        <end position="528"/>
    </location>
</feature>
<keyword evidence="10" id="KW-1185">Reference proteome</keyword>
<dbReference type="PROSITE" id="PS50885">
    <property type="entry name" value="HAMP"/>
    <property type="match status" value="1"/>
</dbReference>
<dbReference type="PRINTS" id="PR00260">
    <property type="entry name" value="CHEMTRNSDUCR"/>
</dbReference>
<feature type="compositionally biased region" description="Polar residues" evidence="5">
    <location>
        <begin position="570"/>
        <end position="579"/>
    </location>
</feature>
<evidence type="ECO:0000256" key="4">
    <source>
        <dbReference type="PROSITE-ProRule" id="PRU00284"/>
    </source>
</evidence>
<dbReference type="PANTHER" id="PTHR43531">
    <property type="entry name" value="PROTEIN ICFG"/>
    <property type="match status" value="1"/>
</dbReference>
<dbReference type="InterPro" id="IPR004089">
    <property type="entry name" value="MCPsignal_dom"/>
</dbReference>
<feature type="transmembrane region" description="Helical" evidence="6">
    <location>
        <begin position="220"/>
        <end position="241"/>
    </location>
</feature>
<dbReference type="CDD" id="cd06225">
    <property type="entry name" value="HAMP"/>
    <property type="match status" value="1"/>
</dbReference>